<dbReference type="GO" id="GO:0003918">
    <property type="term" value="F:DNA topoisomerase type II (double strand cut, ATP-hydrolyzing) activity"/>
    <property type="evidence" value="ECO:0007669"/>
    <property type="project" value="UniProtKB-UniRule"/>
</dbReference>
<accession>A0A0G4QCZ9</accession>
<organism evidence="10 11">
    <name type="scientific">Proteus penneri</name>
    <dbReference type="NCBI Taxonomy" id="102862"/>
    <lineage>
        <taxon>Bacteria</taxon>
        <taxon>Pseudomonadati</taxon>
        <taxon>Pseudomonadota</taxon>
        <taxon>Gammaproteobacteria</taxon>
        <taxon>Enterobacterales</taxon>
        <taxon>Morganellaceae</taxon>
        <taxon>Proteus</taxon>
    </lineage>
</organism>
<evidence type="ECO:0000256" key="8">
    <source>
        <dbReference type="PROSITE-ProRule" id="PRU01384"/>
    </source>
</evidence>
<dbReference type="InterPro" id="IPR013760">
    <property type="entry name" value="Topo_IIA-like_dom_sf"/>
</dbReference>
<name>A0A0G4QCZ9_9GAMM</name>
<reference evidence="11" key="1">
    <citation type="submission" date="2015-06" db="EMBL/GenBank/DDBJ databases">
        <authorList>
            <person name="Urmite Genomes"/>
        </authorList>
    </citation>
    <scope>NUCLEOTIDE SEQUENCE [LARGE SCALE GENOMIC DNA]</scope>
    <source>
        <strain evidence="11">CSUR P1867</strain>
    </source>
</reference>
<dbReference type="NCBIfam" id="NF004044">
    <property type="entry name" value="PRK05561.1"/>
    <property type="match status" value="1"/>
</dbReference>
<dbReference type="GO" id="GO:0009330">
    <property type="term" value="C:DNA topoisomerase type II (double strand cut, ATP-hydrolyzing) complex"/>
    <property type="evidence" value="ECO:0007669"/>
    <property type="project" value="TreeGrafter"/>
</dbReference>
<dbReference type="InterPro" id="IPR050220">
    <property type="entry name" value="Type_II_DNA_Topoisomerases"/>
</dbReference>
<proteinExistence type="inferred from homology"/>
<evidence type="ECO:0000256" key="5">
    <source>
        <dbReference type="ARBA" id="ARBA00023136"/>
    </source>
</evidence>
<evidence type="ECO:0000256" key="7">
    <source>
        <dbReference type="HAMAP-Rule" id="MF_00936"/>
    </source>
</evidence>
<sequence length="985" mass="109829">MSELTHDGVERQPLHLFTENAYLNYSMYVIMDRALPFIGDGLKPVQRRIVYAMSELGLSNTAKFKKSARTVGDVLGKYHPHGDSACYEAMVLMAQPFSYRYPLIDGQGNWGAPDDPKSFAAMRYTESRLSKYSQTLLSELGHGTVDWIPNFDGTMQEPKMLPARLPNILLNGTTGIAVGMATDIPPHNAREIGQALVMLLDNPDAGLSDVMQYVQGPDYPTEAEIITAQDDIKKIYKTGRGSVRMRAVWQKEEGCAVITALPHQVSGAKVLEQIAALMRAKKLPLVEDLRDESDHENPTRLVIVPRSNRVDLEQVMYYLFVNTDLEKSYRVNLNMIGLDNRPAVKGLLTILNEWLVYRRQTVTNRLNHRLEKVLRRLEILKGLLIAYLNIDEVIEIIRHEDEPKAELMRRFELSDIQAEAILELRLRHLAKLEEIKLKGESDELEKERDSIEKLLSSPRRLNTLLKKEIEADAKEFGDDRRSPIRPQEEAKVVNEQDMLPSEPVTIVLSEMGWVRNAKGHDIDPSGMSYRAGDSYHSAVRGMSNQPVLFLDSTGRSYTLSPNDMPSGRSQGEPLTGKLTFPPEASVKYMLAGSAGQEYLLATKEGYGTVLSYDEMETKNKTGKGLLTVSEETELLAPLLVDPQKKNEQHWFIIITDKTRILAISAEQLNEMNKKGRGTRLVALGKEQGDVIEQMLFAPKDEALIFTVDGQQEVLKAEEINYFSGNAGDEPIPLKHLHPEAVTVIMSEKGLIRCQKGHSIDAKSVGFKSGDDYFDAVEGMSNQPVHLIDTTGQSYTVDVDALPSGRSKGDALTERLKVQKGAQLRHVVMGENTDKIVMASDAGYGFICQVDDLTSKNKAGKSLLTLPENALPLPPQRLNNELTDLIMIITKGGRMLIFEASELPTMVKGKGNQMVSIPASQAASGEDNVAWLRVLPENASVTLHFGKRKMTMSMNELVSFKAKRGRRGTSLPRGAQVIDHIDIETN</sequence>
<dbReference type="CDD" id="cd00187">
    <property type="entry name" value="TOP4c"/>
    <property type="match status" value="1"/>
</dbReference>
<dbReference type="InterPro" id="IPR005742">
    <property type="entry name" value="TopoIV_A_Gneg"/>
</dbReference>
<dbReference type="Gene3D" id="1.10.268.10">
    <property type="entry name" value="Topoisomerase, domain 3"/>
    <property type="match status" value="1"/>
</dbReference>
<keyword evidence="4 7" id="KW-0238">DNA-binding</keyword>
<dbReference type="PANTHER" id="PTHR43493">
    <property type="entry name" value="DNA GYRASE/TOPOISOMERASE SUBUNIT A"/>
    <property type="match status" value="1"/>
</dbReference>
<evidence type="ECO:0000256" key="2">
    <source>
        <dbReference type="ARBA" id="ARBA00022475"/>
    </source>
</evidence>
<dbReference type="NCBIfam" id="TIGR01062">
    <property type="entry name" value="parC_Gneg"/>
    <property type="match status" value="1"/>
</dbReference>
<evidence type="ECO:0000256" key="6">
    <source>
        <dbReference type="ARBA" id="ARBA00023235"/>
    </source>
</evidence>
<comment type="catalytic activity">
    <reaction evidence="1 7 8">
        <text>ATP-dependent breakage, passage and rejoining of double-stranded DNA.</text>
        <dbReference type="EC" id="5.6.2.2"/>
    </reaction>
</comment>
<dbReference type="InterPro" id="IPR013758">
    <property type="entry name" value="Topo_IIA_A/C_ab"/>
</dbReference>
<gene>
    <name evidence="7 10" type="primary">parC</name>
    <name evidence="10" type="ORF">BN1804_02510</name>
</gene>
<dbReference type="SUPFAM" id="SSF56719">
    <property type="entry name" value="Type II DNA topoisomerase"/>
    <property type="match status" value="1"/>
</dbReference>
<dbReference type="EMBL" id="CVRY01000005">
    <property type="protein sequence ID" value="CRL63496.1"/>
    <property type="molecule type" value="Genomic_DNA"/>
</dbReference>
<comment type="subcellular location">
    <subcellularLocation>
        <location evidence="7">Cell membrane</location>
        <topology evidence="7">Peripheral membrane protein</topology>
    </subcellularLocation>
</comment>
<evidence type="ECO:0000313" key="10">
    <source>
        <dbReference type="EMBL" id="CRL63496.1"/>
    </source>
</evidence>
<dbReference type="InterPro" id="IPR035516">
    <property type="entry name" value="Gyrase/topoIV_suA_C"/>
</dbReference>
<dbReference type="InterPro" id="IPR013757">
    <property type="entry name" value="Topo_IIA_A_a_sf"/>
</dbReference>
<keyword evidence="5 7" id="KW-0472">Membrane</keyword>
<dbReference type="SMART" id="SM00434">
    <property type="entry name" value="TOP4c"/>
    <property type="match status" value="1"/>
</dbReference>
<feature type="site" description="Transition state stabilizer" evidence="7">
    <location>
        <position position="123"/>
    </location>
</feature>
<feature type="site" description="Interaction with DNA" evidence="7">
    <location>
        <position position="81"/>
    </location>
</feature>
<dbReference type="EC" id="5.6.2.2" evidence="7"/>
<evidence type="ECO:0000256" key="1">
    <source>
        <dbReference type="ARBA" id="ARBA00000185"/>
    </source>
</evidence>
<dbReference type="GO" id="GO:0005737">
    <property type="term" value="C:cytoplasm"/>
    <property type="evidence" value="ECO:0007669"/>
    <property type="project" value="TreeGrafter"/>
</dbReference>
<dbReference type="GO" id="GO:0003677">
    <property type="term" value="F:DNA binding"/>
    <property type="evidence" value="ECO:0007669"/>
    <property type="project" value="UniProtKB-UniRule"/>
</dbReference>
<dbReference type="AlphaFoldDB" id="A0A0G4QCZ9"/>
<comment type="subunit">
    <text evidence="7">Heterotetramer composed of ParC and ParE.</text>
</comment>
<evidence type="ECO:0000256" key="4">
    <source>
        <dbReference type="ARBA" id="ARBA00023125"/>
    </source>
</evidence>
<dbReference type="Gene3D" id="3.90.199.10">
    <property type="entry name" value="Topoisomerase II, domain 5"/>
    <property type="match status" value="1"/>
</dbReference>
<feature type="active site" description="O-(5'-phospho-DNA)-tyrosine intermediate" evidence="7 8">
    <location>
        <position position="124"/>
    </location>
</feature>
<keyword evidence="3 7" id="KW-0799">Topoisomerase</keyword>
<dbReference type="PANTHER" id="PTHR43493:SF1">
    <property type="entry name" value="DNA TOPOISOMERASE 4 SUBUNIT A"/>
    <property type="match status" value="1"/>
</dbReference>
<dbReference type="HAMAP" id="MF_00936">
    <property type="entry name" value="ParC_type1"/>
    <property type="match status" value="1"/>
</dbReference>
<dbReference type="Proteomes" id="UP000183920">
    <property type="component" value="Unassembled WGS sequence"/>
</dbReference>
<dbReference type="GO" id="GO:0006265">
    <property type="term" value="P:DNA topological change"/>
    <property type="evidence" value="ECO:0007669"/>
    <property type="project" value="UniProtKB-UniRule"/>
</dbReference>
<keyword evidence="2 7" id="KW-1003">Cell membrane</keyword>
<comment type="similarity">
    <text evidence="7">Belongs to the type II topoisomerase GyrA/ParC subunit family. ParC type 1 subfamily.</text>
</comment>
<dbReference type="Gene3D" id="3.30.1360.40">
    <property type="match status" value="1"/>
</dbReference>
<dbReference type="GO" id="GO:0007059">
    <property type="term" value="P:chromosome segregation"/>
    <property type="evidence" value="ECO:0007669"/>
    <property type="project" value="UniProtKB-UniRule"/>
</dbReference>
<evidence type="ECO:0000313" key="11">
    <source>
        <dbReference type="Proteomes" id="UP000183920"/>
    </source>
</evidence>
<feature type="domain" description="Topo IIA-type catalytic" evidence="9">
    <location>
        <begin position="35"/>
        <end position="498"/>
    </location>
</feature>
<evidence type="ECO:0000259" key="9">
    <source>
        <dbReference type="PROSITE" id="PS52040"/>
    </source>
</evidence>
<dbReference type="GO" id="GO:0005524">
    <property type="term" value="F:ATP binding"/>
    <property type="evidence" value="ECO:0007669"/>
    <property type="project" value="InterPro"/>
</dbReference>
<dbReference type="InterPro" id="IPR006691">
    <property type="entry name" value="GyrA/parC_rep"/>
</dbReference>
<feature type="site" description="Interaction with DNA" evidence="7">
    <location>
        <position position="79"/>
    </location>
</feature>
<protein>
    <recommendedName>
        <fullName evidence="7">DNA topoisomerase 4 subunit A</fullName>
        <ecNumber evidence="7">5.6.2.2</ecNumber>
    </recommendedName>
    <alternativeName>
        <fullName evidence="7">Topoisomerase IV subunit A</fullName>
    </alternativeName>
</protein>
<dbReference type="Gene3D" id="2.120.10.90">
    <property type="entry name" value="DNA gyrase/topoisomerase IV, subunit A, C-terminal"/>
    <property type="match status" value="2"/>
</dbReference>
<dbReference type="GO" id="GO:0005694">
    <property type="term" value="C:chromosome"/>
    <property type="evidence" value="ECO:0007669"/>
    <property type="project" value="InterPro"/>
</dbReference>
<evidence type="ECO:0000256" key="3">
    <source>
        <dbReference type="ARBA" id="ARBA00023029"/>
    </source>
</evidence>
<dbReference type="PROSITE" id="PS52040">
    <property type="entry name" value="TOPO_IIA"/>
    <property type="match status" value="1"/>
</dbReference>
<dbReference type="Pfam" id="PF00521">
    <property type="entry name" value="DNA_topoisoIV"/>
    <property type="match status" value="1"/>
</dbReference>
<dbReference type="FunFam" id="1.10.268.10:FF:000001">
    <property type="entry name" value="DNA gyrase subunit A"/>
    <property type="match status" value="1"/>
</dbReference>
<dbReference type="InterPro" id="IPR002205">
    <property type="entry name" value="Topo_IIA_dom_A"/>
</dbReference>
<dbReference type="SUPFAM" id="SSF101904">
    <property type="entry name" value="GyrA/ParC C-terminal domain-like"/>
    <property type="match status" value="2"/>
</dbReference>
<keyword evidence="6 7" id="KW-0413">Isomerase</keyword>
<comment type="function">
    <text evidence="7">Topoisomerase IV is essential for chromosome segregation. It relaxes supercoiled DNA. Performs the decatenation events required during the replication of a circular DNA molecule.</text>
</comment>
<dbReference type="GO" id="GO:0019897">
    <property type="term" value="C:extrinsic component of plasma membrane"/>
    <property type="evidence" value="ECO:0007669"/>
    <property type="project" value="UniProtKB-UniRule"/>
</dbReference>
<dbReference type="Pfam" id="PF03989">
    <property type="entry name" value="DNA_gyraseA_C"/>
    <property type="match status" value="3"/>
</dbReference>
<feature type="site" description="Interaction with DNA" evidence="7">
    <location>
        <position position="43"/>
    </location>
</feature>